<evidence type="ECO:0000313" key="2">
    <source>
        <dbReference type="Proteomes" id="UP001218188"/>
    </source>
</evidence>
<reference evidence="1" key="1">
    <citation type="submission" date="2023-03" db="EMBL/GenBank/DDBJ databases">
        <title>Massive genome expansion in bonnet fungi (Mycena s.s.) driven by repeated elements and novel gene families across ecological guilds.</title>
        <authorList>
            <consortium name="Lawrence Berkeley National Laboratory"/>
            <person name="Harder C.B."/>
            <person name="Miyauchi S."/>
            <person name="Viragh M."/>
            <person name="Kuo A."/>
            <person name="Thoen E."/>
            <person name="Andreopoulos B."/>
            <person name="Lu D."/>
            <person name="Skrede I."/>
            <person name="Drula E."/>
            <person name="Henrissat B."/>
            <person name="Morin E."/>
            <person name="Kohler A."/>
            <person name="Barry K."/>
            <person name="LaButti K."/>
            <person name="Morin E."/>
            <person name="Salamov A."/>
            <person name="Lipzen A."/>
            <person name="Mereny Z."/>
            <person name="Hegedus B."/>
            <person name="Baldrian P."/>
            <person name="Stursova M."/>
            <person name="Weitz H."/>
            <person name="Taylor A."/>
            <person name="Grigoriev I.V."/>
            <person name="Nagy L.G."/>
            <person name="Martin F."/>
            <person name="Kauserud H."/>
        </authorList>
    </citation>
    <scope>NUCLEOTIDE SEQUENCE</scope>
    <source>
        <strain evidence="1">CBHHK200</strain>
    </source>
</reference>
<dbReference type="EMBL" id="JARJCM010000090">
    <property type="protein sequence ID" value="KAJ7030508.1"/>
    <property type="molecule type" value="Genomic_DNA"/>
</dbReference>
<evidence type="ECO:0000313" key="1">
    <source>
        <dbReference type="EMBL" id="KAJ7030508.1"/>
    </source>
</evidence>
<name>A0AAD6SMK6_9AGAR</name>
<proteinExistence type="predicted"/>
<organism evidence="1 2">
    <name type="scientific">Mycena alexandri</name>
    <dbReference type="NCBI Taxonomy" id="1745969"/>
    <lineage>
        <taxon>Eukaryota</taxon>
        <taxon>Fungi</taxon>
        <taxon>Dikarya</taxon>
        <taxon>Basidiomycota</taxon>
        <taxon>Agaricomycotina</taxon>
        <taxon>Agaricomycetes</taxon>
        <taxon>Agaricomycetidae</taxon>
        <taxon>Agaricales</taxon>
        <taxon>Marasmiineae</taxon>
        <taxon>Mycenaceae</taxon>
        <taxon>Mycena</taxon>
    </lineage>
</organism>
<dbReference type="Proteomes" id="UP001218188">
    <property type="component" value="Unassembled WGS sequence"/>
</dbReference>
<protein>
    <submittedName>
        <fullName evidence="1">Uncharacterized protein</fullName>
    </submittedName>
</protein>
<gene>
    <name evidence="1" type="ORF">C8F04DRAFT_1186724</name>
</gene>
<dbReference type="AlphaFoldDB" id="A0AAD6SMK6"/>
<keyword evidence="2" id="KW-1185">Reference proteome</keyword>
<accession>A0AAD6SMK6</accession>
<sequence length="119" mass="13543">MPEGYRSGYFAQVGLKHPFRESYARMQPEYGTPAAIIFYITSKTLRLDAAVVVWRRFTAAYELAEVRGRALHQQMLARGCNVVNQEVCEGMYSEISAMLIYAHGEAREPSAMLNNRSFK</sequence>
<comment type="caution">
    <text evidence="1">The sequence shown here is derived from an EMBL/GenBank/DDBJ whole genome shotgun (WGS) entry which is preliminary data.</text>
</comment>